<gene>
    <name evidence="8" type="ORF">OFUS_LOCUS23117</name>
</gene>
<dbReference type="PANTHER" id="PTHR14948">
    <property type="entry name" value="NG5"/>
    <property type="match status" value="1"/>
</dbReference>
<dbReference type="Proteomes" id="UP000749559">
    <property type="component" value="Unassembled WGS sequence"/>
</dbReference>
<feature type="compositionally biased region" description="Polar residues" evidence="6">
    <location>
        <begin position="224"/>
        <end position="241"/>
    </location>
</feature>
<evidence type="ECO:0000313" key="8">
    <source>
        <dbReference type="EMBL" id="CAH1799061.1"/>
    </source>
</evidence>
<dbReference type="OrthoDB" id="10038436at2759"/>
<dbReference type="EMBL" id="CAIIXF020000011">
    <property type="protein sequence ID" value="CAH1799061.1"/>
    <property type="molecule type" value="Genomic_DNA"/>
</dbReference>
<feature type="region of interest" description="Disordered" evidence="6">
    <location>
        <begin position="1"/>
        <end position="95"/>
    </location>
</feature>
<dbReference type="AlphaFoldDB" id="A0A8S4PYQ4"/>
<reference evidence="8" key="1">
    <citation type="submission" date="2022-03" db="EMBL/GenBank/DDBJ databases">
        <authorList>
            <person name="Martin C."/>
        </authorList>
    </citation>
    <scope>NUCLEOTIDE SEQUENCE</scope>
</reference>
<feature type="transmembrane region" description="Helical" evidence="7">
    <location>
        <begin position="445"/>
        <end position="468"/>
    </location>
</feature>
<comment type="caution">
    <text evidence="8">The sequence shown here is derived from an EMBL/GenBank/DDBJ whole genome shotgun (WGS) entry which is preliminary data.</text>
</comment>
<dbReference type="GO" id="GO:0016020">
    <property type="term" value="C:membrane"/>
    <property type="evidence" value="ECO:0007669"/>
    <property type="project" value="UniProtKB-SubCell"/>
</dbReference>
<dbReference type="InterPro" id="IPR051423">
    <property type="entry name" value="CD225/Dispanin"/>
</dbReference>
<evidence type="ECO:0000256" key="4">
    <source>
        <dbReference type="ARBA" id="ARBA00022989"/>
    </source>
</evidence>
<comment type="similarity">
    <text evidence="2">Belongs to the CD225/Dispanin family.</text>
</comment>
<evidence type="ECO:0000313" key="9">
    <source>
        <dbReference type="Proteomes" id="UP000749559"/>
    </source>
</evidence>
<dbReference type="InterPro" id="IPR007593">
    <property type="entry name" value="CD225/Dispanin_fam"/>
</dbReference>
<sequence length="478" mass="51742">MDAVQLTDDPRKVAETNDSREEVPPPPYNTEEAHGTSPPLPIGQHGSQSYQPGLQQLPQYGQPGAQQGPQYGQLGLQYGKPGPQEPPQYSQQQTFAPPAYPVTNQKAVITTQPIQTGIVVSQNSPPPDYLTWSILTIFCCCCCIGIAACTASIQSRESAQAGDMENAKKKSVTAKTLNIAGFFFGIVASEKVMDTIQLIDDSRKEAEPIDSREEIPPPYGTGGASRTSSTLQQQYGQQGPLSVQPGLLYGQPGAQQGPRYGQPGPRYGQPGAQQGFQYGQAGPQYMYDQPGTQQGPRYGQPGPRYSQPGAQQGFQYGQAGPQYMYDQPAAQQVPQYGQPAAQQVPQYGQPAAQQVPQYGRQAHKQGPGYGQTNQAVITTQPIETEIAVSQNSPPPPDHLVWSILTTFCCCFCLGIAAIVTSIHSRDYAQEGDMDKAREKSTTARNLNITGLVIGIIVYVIAVVLRFAVSGVHYKYYDY</sequence>
<feature type="transmembrane region" description="Helical" evidence="7">
    <location>
        <begin position="399"/>
        <end position="424"/>
    </location>
</feature>
<evidence type="ECO:0000256" key="5">
    <source>
        <dbReference type="ARBA" id="ARBA00023136"/>
    </source>
</evidence>
<feature type="compositionally biased region" description="Basic and acidic residues" evidence="6">
    <location>
        <begin position="203"/>
        <end position="215"/>
    </location>
</feature>
<evidence type="ECO:0000256" key="6">
    <source>
        <dbReference type="SAM" id="MobiDB-lite"/>
    </source>
</evidence>
<keyword evidence="4 7" id="KW-1133">Transmembrane helix</keyword>
<proteinExistence type="inferred from homology"/>
<accession>A0A8S4PYQ4</accession>
<feature type="region of interest" description="Disordered" evidence="6">
    <location>
        <begin position="203"/>
        <end position="306"/>
    </location>
</feature>
<dbReference type="PANTHER" id="PTHR14948:SF25">
    <property type="entry name" value="DUF4190 DOMAIN-CONTAINING PROTEIN"/>
    <property type="match status" value="1"/>
</dbReference>
<evidence type="ECO:0000256" key="1">
    <source>
        <dbReference type="ARBA" id="ARBA00004370"/>
    </source>
</evidence>
<comment type="subcellular location">
    <subcellularLocation>
        <location evidence="1">Membrane</location>
    </subcellularLocation>
</comment>
<keyword evidence="9" id="KW-1185">Reference proteome</keyword>
<evidence type="ECO:0000256" key="7">
    <source>
        <dbReference type="SAM" id="Phobius"/>
    </source>
</evidence>
<organism evidence="8 9">
    <name type="scientific">Owenia fusiformis</name>
    <name type="common">Polychaete worm</name>
    <dbReference type="NCBI Taxonomy" id="6347"/>
    <lineage>
        <taxon>Eukaryota</taxon>
        <taxon>Metazoa</taxon>
        <taxon>Spiralia</taxon>
        <taxon>Lophotrochozoa</taxon>
        <taxon>Annelida</taxon>
        <taxon>Polychaeta</taxon>
        <taxon>Sedentaria</taxon>
        <taxon>Canalipalpata</taxon>
        <taxon>Sabellida</taxon>
        <taxon>Oweniida</taxon>
        <taxon>Oweniidae</taxon>
        <taxon>Owenia</taxon>
    </lineage>
</organism>
<name>A0A8S4PYQ4_OWEFU</name>
<evidence type="ECO:0000256" key="2">
    <source>
        <dbReference type="ARBA" id="ARBA00006843"/>
    </source>
</evidence>
<feature type="compositionally biased region" description="Low complexity" evidence="6">
    <location>
        <begin position="46"/>
        <end position="82"/>
    </location>
</feature>
<feature type="compositionally biased region" description="Basic and acidic residues" evidence="6">
    <location>
        <begin position="8"/>
        <end position="23"/>
    </location>
</feature>
<keyword evidence="5 7" id="KW-0472">Membrane</keyword>
<keyword evidence="3 7" id="KW-0812">Transmembrane</keyword>
<dbReference type="Pfam" id="PF04505">
    <property type="entry name" value="CD225"/>
    <property type="match status" value="2"/>
</dbReference>
<evidence type="ECO:0000256" key="3">
    <source>
        <dbReference type="ARBA" id="ARBA00022692"/>
    </source>
</evidence>
<feature type="compositionally biased region" description="Low complexity" evidence="6">
    <location>
        <begin position="250"/>
        <end position="285"/>
    </location>
</feature>
<protein>
    <submittedName>
        <fullName evidence="8">Uncharacterized protein</fullName>
    </submittedName>
</protein>